<gene>
    <name evidence="8" type="ORF">ZIOFF_058476</name>
</gene>
<sequence length="615" mass="66238">MAGDPLSSPPSAVLEEMTTKKTYELSAHSIFYARPAAAIDALKLLVLGPCRPSPPPHYILRDVSLTARPGELLAVVGPSGAGKSTLLDILAACTAPTAGHLRLNSSPLHSASFRRLSAHVPQHDASLPLLTVAETFAFAARLLLPRLSSSATDTVIASLLADLRLSHLARTRLSGNLSGGERRRVSIGLSLLRDPAVLLLDEPTSGLDSSSAHLVLQSLRGVAASRRTTVVLSIHQPSARLLSSIDSLLLLSKGCVIHHGSLSALDHSLLSSGFAVPAQLNPLEYAMEVLDEMPHPTTTAIIAQKAASARLKIISKIPKEEEEDDDDIPVHYSSSRLREVATLYGRCWKLVYRTKQLLLANTLEALIVGILLGTIYIDLGFNDEGVVKRLGLFAFTLTFLLSTTTETLPIFVGERPILLRETSSGLYRLSSHLVAGTLVFLPYLLAISLLYAAAVYFLAGLCASWAAFADFVLVVWALVLTGNSFVLFVSAMAPDYIAGTSLVTLSLAGFFLFSGYFISKESMPSFWVFAHYLSPYKYGLDALLANEYSCQARRCFGRSGVEMGGACLVTGSDVLQRRGLSGSEGWANLQVLAGLFVFYRVLYWAVLCRRASSSS</sequence>
<dbReference type="InterPro" id="IPR043926">
    <property type="entry name" value="ABCG_dom"/>
</dbReference>
<evidence type="ECO:0000256" key="6">
    <source>
        <dbReference type="SAM" id="Phobius"/>
    </source>
</evidence>
<comment type="subcellular location">
    <subcellularLocation>
        <location evidence="1">Membrane</location>
        <topology evidence="1">Multi-pass membrane protein</topology>
    </subcellularLocation>
</comment>
<dbReference type="SMART" id="SM00382">
    <property type="entry name" value="AAA"/>
    <property type="match status" value="1"/>
</dbReference>
<evidence type="ECO:0000256" key="4">
    <source>
        <dbReference type="ARBA" id="ARBA00022989"/>
    </source>
</evidence>
<evidence type="ECO:0000256" key="1">
    <source>
        <dbReference type="ARBA" id="ARBA00004141"/>
    </source>
</evidence>
<evidence type="ECO:0000256" key="5">
    <source>
        <dbReference type="ARBA" id="ARBA00023136"/>
    </source>
</evidence>
<accession>A0A8J5F9R0</accession>
<dbReference type="OrthoDB" id="66620at2759"/>
<feature type="transmembrane region" description="Helical" evidence="6">
    <location>
        <begin position="389"/>
        <end position="412"/>
    </location>
</feature>
<dbReference type="PROSITE" id="PS00211">
    <property type="entry name" value="ABC_TRANSPORTER_1"/>
    <property type="match status" value="1"/>
</dbReference>
<dbReference type="PANTHER" id="PTHR48041:SF27">
    <property type="entry name" value="ABC TRANSPORTER G FAMILY MEMBER 8"/>
    <property type="match status" value="1"/>
</dbReference>
<dbReference type="AlphaFoldDB" id="A0A8J5F9R0"/>
<dbReference type="GO" id="GO:0016020">
    <property type="term" value="C:membrane"/>
    <property type="evidence" value="ECO:0007669"/>
    <property type="project" value="UniProtKB-SubCell"/>
</dbReference>
<feature type="transmembrane region" description="Helical" evidence="6">
    <location>
        <begin position="465"/>
        <end position="489"/>
    </location>
</feature>
<keyword evidence="2" id="KW-0813">Transport</keyword>
<protein>
    <recommendedName>
        <fullName evidence="7">ABC transporter domain-containing protein</fullName>
    </recommendedName>
</protein>
<reference evidence="8 9" key="1">
    <citation type="submission" date="2020-08" db="EMBL/GenBank/DDBJ databases">
        <title>Plant Genome Project.</title>
        <authorList>
            <person name="Zhang R.-G."/>
        </authorList>
    </citation>
    <scope>NUCLEOTIDE SEQUENCE [LARGE SCALE GENOMIC DNA]</scope>
    <source>
        <tissue evidence="8">Rhizome</tissue>
    </source>
</reference>
<dbReference type="PANTHER" id="PTHR48041">
    <property type="entry name" value="ABC TRANSPORTER G FAMILY MEMBER 28"/>
    <property type="match status" value="1"/>
</dbReference>
<dbReference type="EMBL" id="JACMSC010000016">
    <property type="protein sequence ID" value="KAG6481853.1"/>
    <property type="molecule type" value="Genomic_DNA"/>
</dbReference>
<dbReference type="GO" id="GO:0005524">
    <property type="term" value="F:ATP binding"/>
    <property type="evidence" value="ECO:0007669"/>
    <property type="project" value="InterPro"/>
</dbReference>
<keyword evidence="4 6" id="KW-1133">Transmembrane helix</keyword>
<feature type="transmembrane region" description="Helical" evidence="6">
    <location>
        <begin position="496"/>
        <end position="518"/>
    </location>
</feature>
<dbReference type="InterPro" id="IPR003593">
    <property type="entry name" value="AAA+_ATPase"/>
</dbReference>
<dbReference type="GO" id="GO:0016887">
    <property type="term" value="F:ATP hydrolysis activity"/>
    <property type="evidence" value="ECO:0007669"/>
    <property type="project" value="InterPro"/>
</dbReference>
<dbReference type="Proteomes" id="UP000734854">
    <property type="component" value="Unassembled WGS sequence"/>
</dbReference>
<dbReference type="Pfam" id="PF00005">
    <property type="entry name" value="ABC_tran"/>
    <property type="match status" value="1"/>
</dbReference>
<evidence type="ECO:0000259" key="7">
    <source>
        <dbReference type="PROSITE" id="PS50893"/>
    </source>
</evidence>
<keyword evidence="3 6" id="KW-0812">Transmembrane</keyword>
<evidence type="ECO:0000256" key="2">
    <source>
        <dbReference type="ARBA" id="ARBA00022448"/>
    </source>
</evidence>
<dbReference type="InterPro" id="IPR017871">
    <property type="entry name" value="ABC_transporter-like_CS"/>
</dbReference>
<proteinExistence type="predicted"/>
<name>A0A8J5F9R0_ZINOF</name>
<dbReference type="PROSITE" id="PS50893">
    <property type="entry name" value="ABC_TRANSPORTER_2"/>
    <property type="match status" value="1"/>
</dbReference>
<evidence type="ECO:0000313" key="8">
    <source>
        <dbReference type="EMBL" id="KAG6481853.1"/>
    </source>
</evidence>
<organism evidence="8 9">
    <name type="scientific">Zingiber officinale</name>
    <name type="common">Ginger</name>
    <name type="synonym">Amomum zingiber</name>
    <dbReference type="NCBI Taxonomy" id="94328"/>
    <lineage>
        <taxon>Eukaryota</taxon>
        <taxon>Viridiplantae</taxon>
        <taxon>Streptophyta</taxon>
        <taxon>Embryophyta</taxon>
        <taxon>Tracheophyta</taxon>
        <taxon>Spermatophyta</taxon>
        <taxon>Magnoliopsida</taxon>
        <taxon>Liliopsida</taxon>
        <taxon>Zingiberales</taxon>
        <taxon>Zingiberaceae</taxon>
        <taxon>Zingiber</taxon>
    </lineage>
</organism>
<feature type="transmembrane region" description="Helical" evidence="6">
    <location>
        <begin position="433"/>
        <end position="459"/>
    </location>
</feature>
<dbReference type="GO" id="GO:0140359">
    <property type="term" value="F:ABC-type transporter activity"/>
    <property type="evidence" value="ECO:0007669"/>
    <property type="project" value="InterPro"/>
</dbReference>
<feature type="transmembrane region" description="Helical" evidence="6">
    <location>
        <begin position="358"/>
        <end position="377"/>
    </location>
</feature>
<feature type="transmembrane region" description="Helical" evidence="6">
    <location>
        <begin position="585"/>
        <end position="606"/>
    </location>
</feature>
<dbReference type="FunFam" id="3.40.50.300:FF:001473">
    <property type="entry name" value="ATP-binding cassette transporter"/>
    <property type="match status" value="1"/>
</dbReference>
<comment type="caution">
    <text evidence="8">The sequence shown here is derived from an EMBL/GenBank/DDBJ whole genome shotgun (WGS) entry which is preliminary data.</text>
</comment>
<dbReference type="InterPro" id="IPR013525">
    <property type="entry name" value="ABC2_TM"/>
</dbReference>
<feature type="domain" description="ABC transporter" evidence="7">
    <location>
        <begin position="42"/>
        <end position="278"/>
    </location>
</feature>
<keyword evidence="9" id="KW-1185">Reference proteome</keyword>
<keyword evidence="5 6" id="KW-0472">Membrane</keyword>
<dbReference type="InterPro" id="IPR050352">
    <property type="entry name" value="ABCG_transporters"/>
</dbReference>
<dbReference type="InterPro" id="IPR003439">
    <property type="entry name" value="ABC_transporter-like_ATP-bd"/>
</dbReference>
<evidence type="ECO:0000256" key="3">
    <source>
        <dbReference type="ARBA" id="ARBA00022692"/>
    </source>
</evidence>
<evidence type="ECO:0000313" key="9">
    <source>
        <dbReference type="Proteomes" id="UP000734854"/>
    </source>
</evidence>
<dbReference type="Pfam" id="PF01061">
    <property type="entry name" value="ABC2_membrane"/>
    <property type="match status" value="1"/>
</dbReference>
<dbReference type="Pfam" id="PF19055">
    <property type="entry name" value="ABC2_membrane_7"/>
    <property type="match status" value="1"/>
</dbReference>